<dbReference type="SUPFAM" id="SSF53098">
    <property type="entry name" value="Ribonuclease H-like"/>
    <property type="match status" value="1"/>
</dbReference>
<name>A0A0G0WMM8_9BACT</name>
<dbReference type="InterPro" id="IPR043502">
    <property type="entry name" value="DNA/RNA_pol_sf"/>
</dbReference>
<feature type="domain" description="3'-5' exonuclease" evidence="17">
    <location>
        <begin position="326"/>
        <end position="482"/>
    </location>
</feature>
<dbReference type="AlphaFoldDB" id="A0A0G0WMM8"/>
<dbReference type="InterPro" id="IPR018320">
    <property type="entry name" value="DNA_polymerase_1"/>
</dbReference>
<sequence>MKKLILIDGHALVHRAFHALPQTLASPTGVLTNAVYGFTAVLIKAIKDIKPDYIVATFDLAGPTFRHEEFAEYKAHREKAPEGLHEQVPRVKEVLMAFGIPIFEKAGFEADDVIGSVCEKTRKIKDLQTIIATGDMDTLQLVEDNKVVVMTLRKGITDTVVYNEDEVIKRYGIKPEQMVDYKGLKGDLSDNIPGVPGVGEKTASVLIQKFGNLENLYKKIEKPGKKKTKDISEKLVQKLTENKDMALFSKKLSTIIKNVDIDFKLEDAEWRKKMKKEEVSRVFQSMGFYSLLKRVSEIDGSTPLTTDGTFGVQTSFLPPAATGPKVKELKTNKDIVDLLAKLNKQKDFALDVAGDSISFAFDSKECFSVSFEYFLKSKELNSEFKDILENPKINKSGHDFKAISKNLLGKGVHVEGISFDSKIAMYLLNSDLRDYSLDKIYFIEFKQNMDSDLKKRPGFIIELRDKLIAKLRYADTLWVFEKIELPLSIILAEMELSGIKIDLNAIAKLSEVTIKELAKLEKKIHELAGKEFNINSPQQMSVILFEHLKITGKLKKTGKGAISTAAPELEKLSGAHPIIDLILKYRELQKLKTTYIDPFPTLINRGGRICTTFNQTGTTTGRLSSEEPNLQNIPVRTDIGQEFKKVFIASSGYKLVSFDYSQIELRIAAHISKDKKMIEAFKRGEDIHTRTAAEIFGVQADKVTAGMRREAKVLNFGILYGMGVMGFQRASGVDRAKAREFIDRYMREFSGVARYMQEMKDRVRRDGYVTTIFGRRRQLPEAFSGMPQLVSQAERMAINMPIQGTAADLIKLSMIQIHDLIHKEKTEKNVKLLLQVHDELLFEVKDELVKKWSEKIKSIMENIHKLDVPLIVDAKYGMNWSKMEKI</sequence>
<dbReference type="FunFam" id="1.10.150.20:FF:000002">
    <property type="entry name" value="DNA polymerase I"/>
    <property type="match status" value="1"/>
</dbReference>
<evidence type="ECO:0000256" key="9">
    <source>
        <dbReference type="ARBA" id="ARBA00022801"/>
    </source>
</evidence>
<evidence type="ECO:0000313" key="21">
    <source>
        <dbReference type="Proteomes" id="UP000034380"/>
    </source>
</evidence>
<gene>
    <name evidence="16" type="primary">polA</name>
    <name evidence="20" type="ORF">UU70_C0001G0008</name>
</gene>
<dbReference type="Gene3D" id="3.40.50.1010">
    <property type="entry name" value="5'-nuclease"/>
    <property type="match status" value="1"/>
</dbReference>
<dbReference type="GO" id="GO:0008408">
    <property type="term" value="F:3'-5' exonuclease activity"/>
    <property type="evidence" value="ECO:0007669"/>
    <property type="project" value="InterPro"/>
</dbReference>
<dbReference type="EC" id="2.7.7.7" evidence="2 15"/>
<dbReference type="GO" id="GO:0006302">
    <property type="term" value="P:double-strand break repair"/>
    <property type="evidence" value="ECO:0007669"/>
    <property type="project" value="TreeGrafter"/>
</dbReference>
<evidence type="ECO:0000256" key="14">
    <source>
        <dbReference type="ARBA" id="ARBA00049244"/>
    </source>
</evidence>
<evidence type="ECO:0000256" key="1">
    <source>
        <dbReference type="ARBA" id="ARBA00007705"/>
    </source>
</evidence>
<comment type="similarity">
    <text evidence="1 16">Belongs to the DNA polymerase type-A family.</text>
</comment>
<keyword evidence="12 16" id="KW-0238">DNA-binding</keyword>
<keyword evidence="11 16" id="KW-0239">DNA-directed DNA polymerase</keyword>
<dbReference type="Proteomes" id="UP000034380">
    <property type="component" value="Unassembled WGS sequence"/>
</dbReference>
<dbReference type="InterPro" id="IPR008918">
    <property type="entry name" value="HhH2"/>
</dbReference>
<dbReference type="InterPro" id="IPR054690">
    <property type="entry name" value="DNA_polI_exonuclease"/>
</dbReference>
<keyword evidence="7" id="KW-0540">Nuclease</keyword>
<dbReference type="InterPro" id="IPR001098">
    <property type="entry name" value="DNA-dir_DNA_pol_A_palm_dom"/>
</dbReference>
<evidence type="ECO:0000259" key="18">
    <source>
        <dbReference type="SMART" id="SM00475"/>
    </source>
</evidence>
<dbReference type="FunFam" id="1.10.150.20:FF:000003">
    <property type="entry name" value="DNA polymerase I"/>
    <property type="match status" value="1"/>
</dbReference>
<keyword evidence="10" id="KW-0269">Exonuclease</keyword>
<dbReference type="NCBIfam" id="TIGR00593">
    <property type="entry name" value="pola"/>
    <property type="match status" value="1"/>
</dbReference>
<protein>
    <recommendedName>
        <fullName evidence="3 15">DNA polymerase I</fullName>
        <ecNumber evidence="2 15">2.7.7.7</ecNumber>
    </recommendedName>
</protein>
<dbReference type="Pfam" id="PF00476">
    <property type="entry name" value="DNA_pol_A"/>
    <property type="match status" value="1"/>
</dbReference>
<evidence type="ECO:0000256" key="10">
    <source>
        <dbReference type="ARBA" id="ARBA00022839"/>
    </source>
</evidence>
<dbReference type="Gene3D" id="3.30.70.370">
    <property type="match status" value="1"/>
</dbReference>
<dbReference type="CDD" id="cd08637">
    <property type="entry name" value="DNA_pol_A_pol_I_C"/>
    <property type="match status" value="1"/>
</dbReference>
<dbReference type="Pfam" id="PF02739">
    <property type="entry name" value="5_3_exonuc_N"/>
    <property type="match status" value="1"/>
</dbReference>
<dbReference type="CDD" id="cd09898">
    <property type="entry name" value="H3TH_53EXO"/>
    <property type="match status" value="1"/>
</dbReference>
<proteinExistence type="inferred from homology"/>
<dbReference type="SMART" id="SM00482">
    <property type="entry name" value="POLAc"/>
    <property type="match status" value="1"/>
</dbReference>
<reference evidence="20 21" key="1">
    <citation type="journal article" date="2015" name="Nature">
        <title>rRNA introns, odd ribosomes, and small enigmatic genomes across a large radiation of phyla.</title>
        <authorList>
            <person name="Brown C.T."/>
            <person name="Hug L.A."/>
            <person name="Thomas B.C."/>
            <person name="Sharon I."/>
            <person name="Castelle C.J."/>
            <person name="Singh A."/>
            <person name="Wilkins M.J."/>
            <person name="Williams K.H."/>
            <person name="Banfield J.F."/>
        </authorList>
    </citation>
    <scope>NUCLEOTIDE SEQUENCE [LARGE SCALE GENOMIC DNA]</scope>
</reference>
<dbReference type="SMART" id="SM00279">
    <property type="entry name" value="HhH2"/>
    <property type="match status" value="1"/>
</dbReference>
<evidence type="ECO:0000259" key="19">
    <source>
        <dbReference type="SMART" id="SM00482"/>
    </source>
</evidence>
<comment type="caution">
    <text evidence="20">The sequence shown here is derived from an EMBL/GenBank/DDBJ whole genome shotgun (WGS) entry which is preliminary data.</text>
</comment>
<evidence type="ECO:0000256" key="4">
    <source>
        <dbReference type="ARBA" id="ARBA00022679"/>
    </source>
</evidence>
<dbReference type="InterPro" id="IPR002562">
    <property type="entry name" value="3'-5'_exonuclease_dom"/>
</dbReference>
<evidence type="ECO:0000313" key="20">
    <source>
        <dbReference type="EMBL" id="KKS14019.1"/>
    </source>
</evidence>
<dbReference type="Gene3D" id="3.30.420.10">
    <property type="entry name" value="Ribonuclease H-like superfamily/Ribonuclease H"/>
    <property type="match status" value="1"/>
</dbReference>
<keyword evidence="13 16" id="KW-0234">DNA repair</keyword>
<dbReference type="PANTHER" id="PTHR10133">
    <property type="entry name" value="DNA POLYMERASE I"/>
    <property type="match status" value="1"/>
</dbReference>
<evidence type="ECO:0000256" key="15">
    <source>
        <dbReference type="NCBIfam" id="TIGR00593"/>
    </source>
</evidence>
<evidence type="ECO:0000256" key="12">
    <source>
        <dbReference type="ARBA" id="ARBA00023125"/>
    </source>
</evidence>
<dbReference type="InterPro" id="IPR036279">
    <property type="entry name" value="5-3_exonuclease_C_sf"/>
</dbReference>
<dbReference type="GO" id="GO:0003887">
    <property type="term" value="F:DNA-directed DNA polymerase activity"/>
    <property type="evidence" value="ECO:0007669"/>
    <property type="project" value="UniProtKB-UniRule"/>
</dbReference>
<dbReference type="GO" id="GO:0008409">
    <property type="term" value="F:5'-3' exonuclease activity"/>
    <property type="evidence" value="ECO:0007669"/>
    <property type="project" value="InterPro"/>
</dbReference>
<dbReference type="EMBL" id="LCBQ01000001">
    <property type="protein sequence ID" value="KKS14019.1"/>
    <property type="molecule type" value="Genomic_DNA"/>
</dbReference>
<evidence type="ECO:0000256" key="5">
    <source>
        <dbReference type="ARBA" id="ARBA00022695"/>
    </source>
</evidence>
<dbReference type="SMART" id="SM00475">
    <property type="entry name" value="53EXOc"/>
    <property type="match status" value="1"/>
</dbReference>
<dbReference type="Gene3D" id="1.20.1060.10">
    <property type="entry name" value="Taq DNA Polymerase, Chain T, domain 4"/>
    <property type="match status" value="1"/>
</dbReference>
<keyword evidence="8 16" id="KW-0227">DNA damage</keyword>
<dbReference type="InterPro" id="IPR002298">
    <property type="entry name" value="DNA_polymerase_A"/>
</dbReference>
<evidence type="ECO:0000256" key="11">
    <source>
        <dbReference type="ARBA" id="ARBA00022932"/>
    </source>
</evidence>
<feature type="domain" description="DNA-directed DNA polymerase family A palm" evidence="19">
    <location>
        <begin position="640"/>
        <end position="848"/>
    </location>
</feature>
<evidence type="ECO:0000259" key="17">
    <source>
        <dbReference type="SMART" id="SM00474"/>
    </source>
</evidence>
<dbReference type="PATRIC" id="fig|1619020.3.peg.8"/>
<dbReference type="InterPro" id="IPR012337">
    <property type="entry name" value="RNaseH-like_sf"/>
</dbReference>
<dbReference type="SUPFAM" id="SSF56672">
    <property type="entry name" value="DNA/RNA polymerases"/>
    <property type="match status" value="1"/>
</dbReference>
<dbReference type="CDD" id="cd09859">
    <property type="entry name" value="PIN_53EXO"/>
    <property type="match status" value="1"/>
</dbReference>
<evidence type="ECO:0000256" key="13">
    <source>
        <dbReference type="ARBA" id="ARBA00023204"/>
    </source>
</evidence>
<dbReference type="Pfam" id="PF01367">
    <property type="entry name" value="5_3_exonuc"/>
    <property type="match status" value="1"/>
</dbReference>
<dbReference type="SUPFAM" id="SSF47807">
    <property type="entry name" value="5' to 3' exonuclease, C-terminal subdomain"/>
    <property type="match status" value="1"/>
</dbReference>
<dbReference type="SUPFAM" id="SSF88723">
    <property type="entry name" value="PIN domain-like"/>
    <property type="match status" value="1"/>
</dbReference>
<dbReference type="SMART" id="SM00474">
    <property type="entry name" value="35EXOc"/>
    <property type="match status" value="1"/>
</dbReference>
<dbReference type="Pfam" id="PF22619">
    <property type="entry name" value="DNA_polI_exo1"/>
    <property type="match status" value="1"/>
</dbReference>
<dbReference type="InterPro" id="IPR029060">
    <property type="entry name" value="PIN-like_dom_sf"/>
</dbReference>
<dbReference type="InterPro" id="IPR020046">
    <property type="entry name" value="5-3_exonucl_a-hlix_arch_N"/>
</dbReference>
<comment type="catalytic activity">
    <reaction evidence="14 16">
        <text>DNA(n) + a 2'-deoxyribonucleoside 5'-triphosphate = DNA(n+1) + diphosphate</text>
        <dbReference type="Rhea" id="RHEA:22508"/>
        <dbReference type="Rhea" id="RHEA-COMP:17339"/>
        <dbReference type="Rhea" id="RHEA-COMP:17340"/>
        <dbReference type="ChEBI" id="CHEBI:33019"/>
        <dbReference type="ChEBI" id="CHEBI:61560"/>
        <dbReference type="ChEBI" id="CHEBI:173112"/>
        <dbReference type="EC" id="2.7.7.7"/>
    </reaction>
</comment>
<dbReference type="GO" id="GO:0006261">
    <property type="term" value="P:DNA-templated DNA replication"/>
    <property type="evidence" value="ECO:0007669"/>
    <property type="project" value="UniProtKB-UniRule"/>
</dbReference>
<evidence type="ECO:0000256" key="7">
    <source>
        <dbReference type="ARBA" id="ARBA00022722"/>
    </source>
</evidence>
<dbReference type="InterPro" id="IPR020045">
    <property type="entry name" value="DNA_polI_H3TH"/>
</dbReference>
<evidence type="ECO:0000256" key="2">
    <source>
        <dbReference type="ARBA" id="ARBA00012417"/>
    </source>
</evidence>
<keyword evidence="4 16" id="KW-0808">Transferase</keyword>
<accession>A0A0G0WMM8</accession>
<dbReference type="FunFam" id="1.20.1060.10:FF:000001">
    <property type="entry name" value="DNA polymerase I"/>
    <property type="match status" value="1"/>
</dbReference>
<keyword evidence="6 16" id="KW-0235">DNA replication</keyword>
<dbReference type="PRINTS" id="PR00868">
    <property type="entry name" value="DNAPOLI"/>
</dbReference>
<organism evidence="20 21">
    <name type="scientific">Candidatus Yanofskybacteria bacterium GW2011_GWA1_41_6</name>
    <dbReference type="NCBI Taxonomy" id="1619020"/>
    <lineage>
        <taxon>Bacteria</taxon>
        <taxon>Candidatus Yanofskyibacteriota</taxon>
    </lineage>
</organism>
<keyword evidence="9" id="KW-0378">Hydrolase</keyword>
<dbReference type="GO" id="GO:0003677">
    <property type="term" value="F:DNA binding"/>
    <property type="evidence" value="ECO:0007669"/>
    <property type="project" value="UniProtKB-UniRule"/>
</dbReference>
<evidence type="ECO:0000256" key="3">
    <source>
        <dbReference type="ARBA" id="ARBA00020311"/>
    </source>
</evidence>
<keyword evidence="5 16" id="KW-0548">Nucleotidyltransferase</keyword>
<evidence type="ECO:0000256" key="16">
    <source>
        <dbReference type="RuleBase" id="RU004460"/>
    </source>
</evidence>
<dbReference type="PANTHER" id="PTHR10133:SF27">
    <property type="entry name" value="DNA POLYMERASE NU"/>
    <property type="match status" value="1"/>
</dbReference>
<evidence type="ECO:0000256" key="8">
    <source>
        <dbReference type="ARBA" id="ARBA00022763"/>
    </source>
</evidence>
<evidence type="ECO:0000256" key="6">
    <source>
        <dbReference type="ARBA" id="ARBA00022705"/>
    </source>
</evidence>
<dbReference type="InterPro" id="IPR002421">
    <property type="entry name" value="5-3_exonuclease"/>
</dbReference>
<dbReference type="Gene3D" id="1.10.150.20">
    <property type="entry name" value="5' to 3' exonuclease, C-terminal subdomain"/>
    <property type="match status" value="2"/>
</dbReference>
<dbReference type="NCBIfam" id="NF004397">
    <property type="entry name" value="PRK05755.1"/>
    <property type="match status" value="1"/>
</dbReference>
<feature type="domain" description="5'-3' exonuclease" evidence="18">
    <location>
        <begin position="2"/>
        <end position="271"/>
    </location>
</feature>
<dbReference type="CDD" id="cd06140">
    <property type="entry name" value="DNA_polA_I_Bacillus_like_exo"/>
    <property type="match status" value="1"/>
</dbReference>
<dbReference type="InterPro" id="IPR036397">
    <property type="entry name" value="RNaseH_sf"/>
</dbReference>